<sequence length="353" mass="38668">MNTQQKSHVEGLGFSSSHLFSPLELVDRVPRTTSAANTVEEARETIHKILQGEDDRLLVIAGPCSIHDESAALDYAQRLIGLREKLGSRIYLVMRVYFEKPRTTVGWKGFINDPYLNETYDIPMGLERARRLLLEINEMGMPAASEFLDPVVPHYIEDLISWVAIGARTTESQTHRQMASAIGIPVGFKNGTDGSSQTAVDGILSASKQHSYVGTGPDGHVCVLRTDGNPDGHLVLRGGKQGPNYDSASVKWACEVLESGGLPTRLVIDCSHGNSNKDHERQPLVFEDVVNQRAEGNSSIVGIMLESNINPGSQSLSEDPDNLEYGVSITDACVGWEKTKDIIGWADKRLNES</sequence>
<dbReference type="EMBL" id="UINC01007825">
    <property type="protein sequence ID" value="SVA35252.1"/>
    <property type="molecule type" value="Genomic_DNA"/>
</dbReference>
<comment type="similarity">
    <text evidence="1">Belongs to the class-I DAHP synthase family.</text>
</comment>
<feature type="domain" description="DAHP synthetase I/KDSA" evidence="7">
    <location>
        <begin position="44"/>
        <end position="342"/>
    </location>
</feature>
<dbReference type="GO" id="GO:0008652">
    <property type="term" value="P:amino acid biosynthetic process"/>
    <property type="evidence" value="ECO:0007669"/>
    <property type="project" value="UniProtKB-KW"/>
</dbReference>
<dbReference type="AlphaFoldDB" id="A0A381V4H1"/>
<evidence type="ECO:0000256" key="5">
    <source>
        <dbReference type="ARBA" id="ARBA00023141"/>
    </source>
</evidence>
<dbReference type="PANTHER" id="PTHR21225">
    <property type="entry name" value="PHOSPHO-2-DEHYDRO-3-DEOXYHEPTONATE ALDOLASE DAHP SYNTHETASE"/>
    <property type="match status" value="1"/>
</dbReference>
<dbReference type="GO" id="GO:0003849">
    <property type="term" value="F:3-deoxy-7-phosphoheptulonate synthase activity"/>
    <property type="evidence" value="ECO:0007669"/>
    <property type="project" value="UniProtKB-EC"/>
</dbReference>
<proteinExistence type="inferred from homology"/>
<comment type="catalytic activity">
    <reaction evidence="6">
        <text>D-erythrose 4-phosphate + phosphoenolpyruvate + H2O = 7-phospho-2-dehydro-3-deoxy-D-arabino-heptonate + phosphate</text>
        <dbReference type="Rhea" id="RHEA:14717"/>
        <dbReference type="ChEBI" id="CHEBI:15377"/>
        <dbReference type="ChEBI" id="CHEBI:16897"/>
        <dbReference type="ChEBI" id="CHEBI:43474"/>
        <dbReference type="ChEBI" id="CHEBI:58394"/>
        <dbReference type="ChEBI" id="CHEBI:58702"/>
        <dbReference type="EC" id="2.5.1.54"/>
    </reaction>
</comment>
<dbReference type="GO" id="GO:0005737">
    <property type="term" value="C:cytoplasm"/>
    <property type="evidence" value="ECO:0007669"/>
    <property type="project" value="TreeGrafter"/>
</dbReference>
<organism evidence="8">
    <name type="scientific">marine metagenome</name>
    <dbReference type="NCBI Taxonomy" id="408172"/>
    <lineage>
        <taxon>unclassified sequences</taxon>
        <taxon>metagenomes</taxon>
        <taxon>ecological metagenomes</taxon>
    </lineage>
</organism>
<evidence type="ECO:0000256" key="3">
    <source>
        <dbReference type="ARBA" id="ARBA00022605"/>
    </source>
</evidence>
<keyword evidence="4" id="KW-0808">Transferase</keyword>
<evidence type="ECO:0000256" key="4">
    <source>
        <dbReference type="ARBA" id="ARBA00022679"/>
    </source>
</evidence>
<evidence type="ECO:0000256" key="2">
    <source>
        <dbReference type="ARBA" id="ARBA00012694"/>
    </source>
</evidence>
<dbReference type="FunFam" id="3.20.20.70:FF:000005">
    <property type="entry name" value="Phospho-2-dehydro-3-deoxyheptonate aldolase"/>
    <property type="match status" value="1"/>
</dbReference>
<dbReference type="Pfam" id="PF00793">
    <property type="entry name" value="DAHP_synth_1"/>
    <property type="match status" value="1"/>
</dbReference>
<keyword evidence="5" id="KW-0057">Aromatic amino acid biosynthesis</keyword>
<evidence type="ECO:0000256" key="1">
    <source>
        <dbReference type="ARBA" id="ARBA00007985"/>
    </source>
</evidence>
<dbReference type="PIRSF" id="PIRSF001361">
    <property type="entry name" value="DAHP_synthase"/>
    <property type="match status" value="1"/>
</dbReference>
<dbReference type="InterPro" id="IPR006218">
    <property type="entry name" value="DAHP1/KDSA"/>
</dbReference>
<accession>A0A381V4H1</accession>
<evidence type="ECO:0000259" key="7">
    <source>
        <dbReference type="Pfam" id="PF00793"/>
    </source>
</evidence>
<dbReference type="GO" id="GO:0009073">
    <property type="term" value="P:aromatic amino acid family biosynthetic process"/>
    <property type="evidence" value="ECO:0007669"/>
    <property type="project" value="UniProtKB-KW"/>
</dbReference>
<name>A0A381V4H1_9ZZZZ</name>
<dbReference type="InterPro" id="IPR006219">
    <property type="entry name" value="DAHP_synth_1"/>
</dbReference>
<dbReference type="EC" id="2.5.1.54" evidence="2"/>
<dbReference type="PANTHER" id="PTHR21225:SF10">
    <property type="entry name" value="PHOSPHO-2-DEHYDRO-3-DEOXYHEPTONATE ALDOLASE, TYR-SENSITIVE"/>
    <property type="match status" value="1"/>
</dbReference>
<dbReference type="NCBIfam" id="TIGR00034">
    <property type="entry name" value="aroFGH"/>
    <property type="match status" value="1"/>
</dbReference>
<dbReference type="NCBIfam" id="NF009395">
    <property type="entry name" value="PRK12755.1"/>
    <property type="match status" value="1"/>
</dbReference>
<protein>
    <recommendedName>
        <fullName evidence="2">3-deoxy-7-phosphoheptulonate synthase</fullName>
        <ecNumber evidence="2">2.5.1.54</ecNumber>
    </recommendedName>
</protein>
<reference evidence="8" key="1">
    <citation type="submission" date="2018-05" db="EMBL/GenBank/DDBJ databases">
        <authorList>
            <person name="Lanie J.A."/>
            <person name="Ng W.-L."/>
            <person name="Kazmierczak K.M."/>
            <person name="Andrzejewski T.M."/>
            <person name="Davidsen T.M."/>
            <person name="Wayne K.J."/>
            <person name="Tettelin H."/>
            <person name="Glass J.I."/>
            <person name="Rusch D."/>
            <person name="Podicherti R."/>
            <person name="Tsui H.-C.T."/>
            <person name="Winkler M.E."/>
        </authorList>
    </citation>
    <scope>NUCLEOTIDE SEQUENCE</scope>
</reference>
<gene>
    <name evidence="8" type="ORF">METZ01_LOCUS88106</name>
</gene>
<dbReference type="Gene3D" id="3.20.20.70">
    <property type="entry name" value="Aldolase class I"/>
    <property type="match status" value="1"/>
</dbReference>
<dbReference type="SUPFAM" id="SSF51569">
    <property type="entry name" value="Aldolase"/>
    <property type="match status" value="1"/>
</dbReference>
<evidence type="ECO:0000313" key="8">
    <source>
        <dbReference type="EMBL" id="SVA35252.1"/>
    </source>
</evidence>
<dbReference type="InterPro" id="IPR013785">
    <property type="entry name" value="Aldolase_TIM"/>
</dbReference>
<evidence type="ECO:0000256" key="6">
    <source>
        <dbReference type="ARBA" id="ARBA00047508"/>
    </source>
</evidence>
<keyword evidence="3" id="KW-0028">Amino-acid biosynthesis</keyword>